<evidence type="ECO:0000313" key="1">
    <source>
        <dbReference type="EMBL" id="MFC7079455.1"/>
    </source>
</evidence>
<keyword evidence="2" id="KW-1185">Reference proteome</keyword>
<accession>A0ABD5WKM4</accession>
<sequence length="120" mass="12893">MGMAGCASSPETGRVTVTIVNLTNSTQSVQVSITNNDDTVWKQTANLPQKQPENPSKIETQYALTGIEEGSSFNVNVKINKQEEVTTAPLVIDDTASDPVESVVVRITGDNRIEIATSRT</sequence>
<reference evidence="1 2" key="1">
    <citation type="journal article" date="2019" name="Int. J. Syst. Evol. Microbiol.">
        <title>The Global Catalogue of Microorganisms (GCM) 10K type strain sequencing project: providing services to taxonomists for standard genome sequencing and annotation.</title>
        <authorList>
            <consortium name="The Broad Institute Genomics Platform"/>
            <consortium name="The Broad Institute Genome Sequencing Center for Infectious Disease"/>
            <person name="Wu L."/>
            <person name="Ma J."/>
        </authorList>
    </citation>
    <scope>NUCLEOTIDE SEQUENCE [LARGE SCALE GENOMIC DNA]</scope>
    <source>
        <strain evidence="1 2">DT72</strain>
    </source>
</reference>
<name>A0ABD5WKM4_9EURY</name>
<dbReference type="Proteomes" id="UP001596407">
    <property type="component" value="Unassembled WGS sequence"/>
</dbReference>
<comment type="caution">
    <text evidence="1">The sequence shown here is derived from an EMBL/GenBank/DDBJ whole genome shotgun (WGS) entry which is preliminary data.</text>
</comment>
<gene>
    <name evidence="1" type="ORF">ACFQJ6_04090</name>
</gene>
<organism evidence="1 2">
    <name type="scientific">Halorussus caseinilyticus</name>
    <dbReference type="NCBI Taxonomy" id="3034025"/>
    <lineage>
        <taxon>Archaea</taxon>
        <taxon>Methanobacteriati</taxon>
        <taxon>Methanobacteriota</taxon>
        <taxon>Stenosarchaea group</taxon>
        <taxon>Halobacteria</taxon>
        <taxon>Halobacteriales</taxon>
        <taxon>Haladaptataceae</taxon>
        <taxon>Halorussus</taxon>
    </lineage>
</organism>
<protein>
    <submittedName>
        <fullName evidence="1">Uncharacterized protein</fullName>
    </submittedName>
</protein>
<dbReference type="EMBL" id="JBHSZH010000004">
    <property type="protein sequence ID" value="MFC7079455.1"/>
    <property type="molecule type" value="Genomic_DNA"/>
</dbReference>
<evidence type="ECO:0000313" key="2">
    <source>
        <dbReference type="Proteomes" id="UP001596407"/>
    </source>
</evidence>
<dbReference type="AlphaFoldDB" id="A0ABD5WKM4"/>
<proteinExistence type="predicted"/>